<dbReference type="Gene3D" id="3.10.580.10">
    <property type="entry name" value="CBS-domain"/>
    <property type="match status" value="2"/>
</dbReference>
<evidence type="ECO:0000313" key="9">
    <source>
        <dbReference type="EMBL" id="KIL60047.1"/>
    </source>
</evidence>
<proteinExistence type="predicted"/>
<feature type="transmembrane region" description="Helical" evidence="7">
    <location>
        <begin position="117"/>
        <end position="137"/>
    </location>
</feature>
<dbReference type="PANTHER" id="PTHR12064">
    <property type="entry name" value="METAL TRANSPORTER CNNM"/>
    <property type="match status" value="1"/>
</dbReference>
<comment type="subcellular location">
    <subcellularLocation>
        <location evidence="1">Membrane</location>
        <topology evidence="1">Multi-pass membrane protein</topology>
    </subcellularLocation>
</comment>
<feature type="region of interest" description="Disordered" evidence="6">
    <location>
        <begin position="762"/>
        <end position="799"/>
    </location>
</feature>
<dbReference type="PROSITE" id="PS51846">
    <property type="entry name" value="CNNM"/>
    <property type="match status" value="1"/>
</dbReference>
<dbReference type="GO" id="GO:0010960">
    <property type="term" value="P:magnesium ion homeostasis"/>
    <property type="evidence" value="ECO:0007669"/>
    <property type="project" value="InterPro"/>
</dbReference>
<evidence type="ECO:0000256" key="7">
    <source>
        <dbReference type="SAM" id="Phobius"/>
    </source>
</evidence>
<dbReference type="SUPFAM" id="SSF54631">
    <property type="entry name" value="CBS-domain pair"/>
    <property type="match status" value="1"/>
</dbReference>
<dbReference type="Proteomes" id="UP000054549">
    <property type="component" value="Unassembled WGS sequence"/>
</dbReference>
<dbReference type="InterPro" id="IPR002550">
    <property type="entry name" value="CNNM"/>
</dbReference>
<dbReference type="InterPro" id="IPR046342">
    <property type="entry name" value="CBS_dom_sf"/>
</dbReference>
<dbReference type="GO" id="GO:0016020">
    <property type="term" value="C:membrane"/>
    <property type="evidence" value="ECO:0007669"/>
    <property type="project" value="UniProtKB-SubCell"/>
</dbReference>
<feature type="transmembrane region" description="Helical" evidence="7">
    <location>
        <begin position="143"/>
        <end position="162"/>
    </location>
</feature>
<feature type="compositionally biased region" description="Low complexity" evidence="6">
    <location>
        <begin position="409"/>
        <end position="418"/>
    </location>
</feature>
<dbReference type="EMBL" id="KN818305">
    <property type="protein sequence ID" value="KIL60047.1"/>
    <property type="molecule type" value="Genomic_DNA"/>
</dbReference>
<evidence type="ECO:0000256" key="2">
    <source>
        <dbReference type="ARBA" id="ARBA00022692"/>
    </source>
</evidence>
<organism evidence="9 10">
    <name type="scientific">Amanita muscaria (strain Koide BX008)</name>
    <dbReference type="NCBI Taxonomy" id="946122"/>
    <lineage>
        <taxon>Eukaryota</taxon>
        <taxon>Fungi</taxon>
        <taxon>Dikarya</taxon>
        <taxon>Basidiomycota</taxon>
        <taxon>Agaricomycotina</taxon>
        <taxon>Agaricomycetes</taxon>
        <taxon>Agaricomycetidae</taxon>
        <taxon>Agaricales</taxon>
        <taxon>Pluteineae</taxon>
        <taxon>Amanitaceae</taxon>
        <taxon>Amanita</taxon>
    </lineage>
</organism>
<evidence type="ECO:0000256" key="4">
    <source>
        <dbReference type="ARBA" id="ARBA00023136"/>
    </source>
</evidence>
<dbReference type="FunFam" id="3.10.580.10:FF:000053">
    <property type="entry name" value="Unplaced genomic scaffold supercont1.12, whole genome shotgun sequence"/>
    <property type="match status" value="1"/>
</dbReference>
<keyword evidence="2 5" id="KW-0812">Transmembrane</keyword>
<dbReference type="InterPro" id="IPR044751">
    <property type="entry name" value="Ion_transp-like_CBS"/>
</dbReference>
<dbReference type="CDD" id="cd04590">
    <property type="entry name" value="CBS_pair_CorC_HlyC_assoc"/>
    <property type="match status" value="1"/>
</dbReference>
<feature type="region of interest" description="Disordered" evidence="6">
    <location>
        <begin position="399"/>
        <end position="461"/>
    </location>
</feature>
<dbReference type="GO" id="GO:0005737">
    <property type="term" value="C:cytoplasm"/>
    <property type="evidence" value="ECO:0007669"/>
    <property type="project" value="TreeGrafter"/>
</dbReference>
<dbReference type="AlphaFoldDB" id="A0A0C2WF85"/>
<dbReference type="InParanoid" id="A0A0C2WF85"/>
<keyword evidence="3 5" id="KW-1133">Transmembrane helix</keyword>
<evidence type="ECO:0000256" key="1">
    <source>
        <dbReference type="ARBA" id="ARBA00004141"/>
    </source>
</evidence>
<feature type="domain" description="CNNM transmembrane" evidence="8">
    <location>
        <begin position="54"/>
        <end position="238"/>
    </location>
</feature>
<dbReference type="Pfam" id="PF01595">
    <property type="entry name" value="CNNM"/>
    <property type="match status" value="1"/>
</dbReference>
<feature type="transmembrane region" description="Helical" evidence="7">
    <location>
        <begin position="59"/>
        <end position="83"/>
    </location>
</feature>
<reference evidence="9 10" key="1">
    <citation type="submission" date="2014-04" db="EMBL/GenBank/DDBJ databases">
        <title>Evolutionary Origins and Diversification of the Mycorrhizal Mutualists.</title>
        <authorList>
            <consortium name="DOE Joint Genome Institute"/>
            <consortium name="Mycorrhizal Genomics Consortium"/>
            <person name="Kohler A."/>
            <person name="Kuo A."/>
            <person name="Nagy L.G."/>
            <person name="Floudas D."/>
            <person name="Copeland A."/>
            <person name="Barry K.W."/>
            <person name="Cichocki N."/>
            <person name="Veneault-Fourrey C."/>
            <person name="LaButti K."/>
            <person name="Lindquist E.A."/>
            <person name="Lipzen A."/>
            <person name="Lundell T."/>
            <person name="Morin E."/>
            <person name="Murat C."/>
            <person name="Riley R."/>
            <person name="Ohm R."/>
            <person name="Sun H."/>
            <person name="Tunlid A."/>
            <person name="Henrissat B."/>
            <person name="Grigoriev I.V."/>
            <person name="Hibbett D.S."/>
            <person name="Martin F."/>
        </authorList>
    </citation>
    <scope>NUCLEOTIDE SEQUENCE [LARGE SCALE GENOMIC DNA]</scope>
    <source>
        <strain evidence="9 10">Koide BX008</strain>
    </source>
</reference>
<gene>
    <name evidence="9" type="ORF">M378DRAFT_957170</name>
</gene>
<evidence type="ECO:0000256" key="6">
    <source>
        <dbReference type="SAM" id="MobiDB-lite"/>
    </source>
</evidence>
<name>A0A0C2WF85_AMAMK</name>
<dbReference type="GO" id="GO:0030026">
    <property type="term" value="P:intracellular manganese ion homeostasis"/>
    <property type="evidence" value="ECO:0007669"/>
    <property type="project" value="TreeGrafter"/>
</dbReference>
<dbReference type="OrthoDB" id="5353557at2759"/>
<sequence length="880" mass="94331">MVPAPLLSRNAQSSRLLYALVNVVSYYVPRLLHHQPLGGLSLSTRAETSTFDSHSVRDLAFAILIPVLVLLSGLFAGLTLGYMSLDETQLNVLSISGTQTQRMYANKIKPIRKNGHLLLVTLLLANMIVNETLPVISDPVLGGGVQSVVVSTVLIVIFSEIIPQSLFTRHGLYLGAKMAGFTQFLIYALYIIAWPVAKLLEFVLGAHHGIIYRRAELKELIAMHSAHAAHGGDLKMDTVTIIGATLDLQEKVVKQAMTPIDDVFMLSIDSLLDCDLLKKIYETGHSRVPVYEEIDVPVYSTSGDTTEGNERTRRVKRILGILLVKNCVMLDPKDATPLRKIRLNKVPFVPNNEPLFQILDKFQEGRSHMAIVSRFSVEKAASVKQAVKRGLTQRLLDKVGIGESDDSPTESSSDDSTSAEGIRLRPKYRFRRKKRKNPKAPDDASSEDGEATVKSGEGSFDKARAMESGSIAVGNVKQETEIKMPVENVEQAESSPPGHSNTSKMRAGLTRPLKTVTMTMPQLEQNMPADAVLSKEAAAEFMKNFDHAVAPLGIITLEDVLEELIGEEIYDEFDAQGARGDPYEVPHTHVMSEKPDGQINPVNIPPSGGVESQTPPVGLNISAPAPAATGRMSFAGIHIPKPLKALDIFALRSHSAPPIPRDDVNNGQVTGLEGHVPMVASGGEGKGKGEKQDGTNNTVLESTYESVRDKLAVATGSPNVQYKPSAVNAAVGGTAGGLLPSPRQTSPAPSLEAILLDRKRRLQAQSSAAGGADVASPSTRPTLLPASATGHTVPITSNNPATKVKGARFKSSPLGSIGLVESSGQPTVAAHKEVGDGVKDTRAIELVGSSEQPIAVTRKNESEDGSGEVLQHGQVVSEGK</sequence>
<feature type="region of interest" description="Disordered" evidence="6">
    <location>
        <begin position="849"/>
        <end position="880"/>
    </location>
</feature>
<evidence type="ECO:0000256" key="3">
    <source>
        <dbReference type="ARBA" id="ARBA00022989"/>
    </source>
</evidence>
<keyword evidence="4 5" id="KW-0472">Membrane</keyword>
<feature type="transmembrane region" description="Helical" evidence="7">
    <location>
        <begin position="174"/>
        <end position="197"/>
    </location>
</feature>
<evidence type="ECO:0000313" key="10">
    <source>
        <dbReference type="Proteomes" id="UP000054549"/>
    </source>
</evidence>
<dbReference type="STRING" id="946122.A0A0C2WF85"/>
<accession>A0A0C2WF85</accession>
<dbReference type="InterPro" id="IPR045095">
    <property type="entry name" value="ACDP"/>
</dbReference>
<dbReference type="HOGENOM" id="CLU_011310_2_0_1"/>
<dbReference type="PANTHER" id="PTHR12064:SF90">
    <property type="entry name" value="CNNM TRANSMEMBRANE DOMAIN-CONTAINING PROTEIN"/>
    <property type="match status" value="1"/>
</dbReference>
<feature type="compositionally biased region" description="Basic residues" evidence="6">
    <location>
        <begin position="424"/>
        <end position="438"/>
    </location>
</feature>
<keyword evidence="10" id="KW-1185">Reference proteome</keyword>
<evidence type="ECO:0000259" key="8">
    <source>
        <dbReference type="PROSITE" id="PS51846"/>
    </source>
</evidence>
<evidence type="ECO:0000256" key="5">
    <source>
        <dbReference type="PROSITE-ProRule" id="PRU01193"/>
    </source>
</evidence>
<protein>
    <recommendedName>
        <fullName evidence="8">CNNM transmembrane domain-containing protein</fullName>
    </recommendedName>
</protein>